<keyword evidence="3" id="KW-0997">Cell inner membrane</keyword>
<comment type="caution">
    <text evidence="7">The sequence shown here is derived from an EMBL/GenBank/DDBJ whole genome shotgun (WGS) entry which is preliminary data.</text>
</comment>
<keyword evidence="2" id="KW-1003">Cell membrane</keyword>
<keyword evidence="6 7" id="KW-0012">Acyltransferase</keyword>
<evidence type="ECO:0000256" key="6">
    <source>
        <dbReference type="ARBA" id="ARBA00023315"/>
    </source>
</evidence>
<dbReference type="InterPro" id="IPR004960">
    <property type="entry name" value="LipA_acyltrans"/>
</dbReference>
<name>A0A7C4QMM0_9PLAN</name>
<evidence type="ECO:0000256" key="1">
    <source>
        <dbReference type="ARBA" id="ARBA00004533"/>
    </source>
</evidence>
<accession>A0A7C4QMM0</accession>
<evidence type="ECO:0000256" key="2">
    <source>
        <dbReference type="ARBA" id="ARBA00022475"/>
    </source>
</evidence>
<organism evidence="7">
    <name type="scientific">Schlesneria paludicola</name>
    <dbReference type="NCBI Taxonomy" id="360056"/>
    <lineage>
        <taxon>Bacteria</taxon>
        <taxon>Pseudomonadati</taxon>
        <taxon>Planctomycetota</taxon>
        <taxon>Planctomycetia</taxon>
        <taxon>Planctomycetales</taxon>
        <taxon>Planctomycetaceae</taxon>
        <taxon>Schlesneria</taxon>
    </lineage>
</organism>
<evidence type="ECO:0000256" key="3">
    <source>
        <dbReference type="ARBA" id="ARBA00022519"/>
    </source>
</evidence>
<gene>
    <name evidence="7" type="ORF">ENS64_05385</name>
</gene>
<dbReference type="GO" id="GO:0009247">
    <property type="term" value="P:glycolipid biosynthetic process"/>
    <property type="evidence" value="ECO:0007669"/>
    <property type="project" value="UniProtKB-ARBA"/>
</dbReference>
<keyword evidence="4 7" id="KW-0808">Transferase</keyword>
<evidence type="ECO:0000313" key="7">
    <source>
        <dbReference type="EMBL" id="HGT38680.1"/>
    </source>
</evidence>
<keyword evidence="5" id="KW-0472">Membrane</keyword>
<dbReference type="GO" id="GO:0005886">
    <property type="term" value="C:plasma membrane"/>
    <property type="evidence" value="ECO:0007669"/>
    <property type="project" value="UniProtKB-SubCell"/>
</dbReference>
<comment type="subcellular location">
    <subcellularLocation>
        <location evidence="1">Cell inner membrane</location>
    </subcellularLocation>
</comment>
<sequence>MRATWRHRLEYAAFRLVVCFIECLPVRCSARLAENFAAFVHYVLPRKWTRYDVAAQNLRKAFGEDWPAERIERTILGMWVHLFRTVVEVVQSTRKLHAYTYRRQLVFHGLQQTNEALLSGRRVLVLGGHFGNWELSISLMGIWGFPMGVVAREMDNPLLDAWFRRFREFHGHRQLGKRAGYDDMLTLLQRGGNLGLLGDQDAGPRGLFVDFFGHPASTVKSIALLSLEYDAPTIVGCAIRLPDDFTHTGWSRFLIWCEDVIDPRTITAADPVREITQRYTSALERVVRRYPEQYFWLHRRWKSEPRCRTRAHRQAG</sequence>
<protein>
    <submittedName>
        <fullName evidence="7">Lipid A biosynthesis acyltransferase</fullName>
    </submittedName>
</protein>
<dbReference type="PANTHER" id="PTHR30606">
    <property type="entry name" value="LIPID A BIOSYNTHESIS LAUROYL ACYLTRANSFERASE"/>
    <property type="match status" value="1"/>
</dbReference>
<dbReference type="GO" id="GO:0016746">
    <property type="term" value="F:acyltransferase activity"/>
    <property type="evidence" value="ECO:0007669"/>
    <property type="project" value="UniProtKB-KW"/>
</dbReference>
<proteinExistence type="predicted"/>
<dbReference type="PANTHER" id="PTHR30606:SF10">
    <property type="entry name" value="PHOSPHATIDYLINOSITOL MANNOSIDE ACYLTRANSFERASE"/>
    <property type="match status" value="1"/>
</dbReference>
<dbReference type="CDD" id="cd07984">
    <property type="entry name" value="LPLAT_LABLAT-like"/>
    <property type="match status" value="1"/>
</dbReference>
<dbReference type="AlphaFoldDB" id="A0A7C4QMM0"/>
<dbReference type="Pfam" id="PF03279">
    <property type="entry name" value="Lip_A_acyltrans"/>
    <property type="match status" value="1"/>
</dbReference>
<reference evidence="7" key="1">
    <citation type="journal article" date="2020" name="mSystems">
        <title>Genome- and Community-Level Interaction Insights into Carbon Utilization and Element Cycling Functions of Hydrothermarchaeota in Hydrothermal Sediment.</title>
        <authorList>
            <person name="Zhou Z."/>
            <person name="Liu Y."/>
            <person name="Xu W."/>
            <person name="Pan J."/>
            <person name="Luo Z.H."/>
            <person name="Li M."/>
        </authorList>
    </citation>
    <scope>NUCLEOTIDE SEQUENCE [LARGE SCALE GENOMIC DNA]</scope>
    <source>
        <strain evidence="7">SpSt-508</strain>
    </source>
</reference>
<dbReference type="EMBL" id="DSVQ01000011">
    <property type="protein sequence ID" value="HGT38680.1"/>
    <property type="molecule type" value="Genomic_DNA"/>
</dbReference>
<evidence type="ECO:0000256" key="5">
    <source>
        <dbReference type="ARBA" id="ARBA00023136"/>
    </source>
</evidence>
<evidence type="ECO:0000256" key="4">
    <source>
        <dbReference type="ARBA" id="ARBA00022679"/>
    </source>
</evidence>